<feature type="region of interest" description="Disordered" evidence="1">
    <location>
        <begin position="143"/>
        <end position="166"/>
    </location>
</feature>
<keyword evidence="4" id="KW-1185">Reference proteome</keyword>
<evidence type="ECO:0000256" key="2">
    <source>
        <dbReference type="SAM" id="SignalP"/>
    </source>
</evidence>
<evidence type="ECO:0000313" key="4">
    <source>
        <dbReference type="Proteomes" id="UP000235965"/>
    </source>
</evidence>
<reference evidence="3 4" key="1">
    <citation type="submission" date="2017-12" db="EMBL/GenBank/DDBJ databases">
        <title>Hemimetabolous genomes reveal molecular basis of termite eusociality.</title>
        <authorList>
            <person name="Harrison M.C."/>
            <person name="Jongepier E."/>
            <person name="Robertson H.M."/>
            <person name="Arning N."/>
            <person name="Bitard-Feildel T."/>
            <person name="Chao H."/>
            <person name="Childers C.P."/>
            <person name="Dinh H."/>
            <person name="Doddapaneni H."/>
            <person name="Dugan S."/>
            <person name="Gowin J."/>
            <person name="Greiner C."/>
            <person name="Han Y."/>
            <person name="Hu H."/>
            <person name="Hughes D.S.T."/>
            <person name="Huylmans A.-K."/>
            <person name="Kemena C."/>
            <person name="Kremer L.P.M."/>
            <person name="Lee S.L."/>
            <person name="Lopez-Ezquerra A."/>
            <person name="Mallet L."/>
            <person name="Monroy-Kuhn J.M."/>
            <person name="Moser A."/>
            <person name="Murali S.C."/>
            <person name="Muzny D.M."/>
            <person name="Otani S."/>
            <person name="Piulachs M.-D."/>
            <person name="Poelchau M."/>
            <person name="Qu J."/>
            <person name="Schaub F."/>
            <person name="Wada-Katsumata A."/>
            <person name="Worley K.C."/>
            <person name="Xie Q."/>
            <person name="Ylla G."/>
            <person name="Poulsen M."/>
            <person name="Gibbs R.A."/>
            <person name="Schal C."/>
            <person name="Richards S."/>
            <person name="Belles X."/>
            <person name="Korb J."/>
            <person name="Bornberg-Bauer E."/>
        </authorList>
    </citation>
    <scope>NUCLEOTIDE SEQUENCE [LARGE SCALE GENOMIC DNA]</scope>
    <source>
        <tissue evidence="3">Whole body</tissue>
    </source>
</reference>
<organism evidence="3 4">
    <name type="scientific">Cryptotermes secundus</name>
    <dbReference type="NCBI Taxonomy" id="105785"/>
    <lineage>
        <taxon>Eukaryota</taxon>
        <taxon>Metazoa</taxon>
        <taxon>Ecdysozoa</taxon>
        <taxon>Arthropoda</taxon>
        <taxon>Hexapoda</taxon>
        <taxon>Insecta</taxon>
        <taxon>Pterygota</taxon>
        <taxon>Neoptera</taxon>
        <taxon>Polyneoptera</taxon>
        <taxon>Dictyoptera</taxon>
        <taxon>Blattodea</taxon>
        <taxon>Blattoidea</taxon>
        <taxon>Termitoidae</taxon>
        <taxon>Kalotermitidae</taxon>
        <taxon>Cryptotermitinae</taxon>
        <taxon>Cryptotermes</taxon>
    </lineage>
</organism>
<feature type="chain" id="PRO_5014365073" evidence="2">
    <location>
        <begin position="18"/>
        <end position="220"/>
    </location>
</feature>
<evidence type="ECO:0000256" key="1">
    <source>
        <dbReference type="SAM" id="MobiDB-lite"/>
    </source>
</evidence>
<dbReference type="Proteomes" id="UP000235965">
    <property type="component" value="Unassembled WGS sequence"/>
</dbReference>
<gene>
    <name evidence="3" type="ORF">B7P43_G05189</name>
</gene>
<protein>
    <submittedName>
        <fullName evidence="3">Uncharacterized protein</fullName>
    </submittedName>
</protein>
<dbReference type="OrthoDB" id="6609132at2759"/>
<comment type="caution">
    <text evidence="3">The sequence shown here is derived from an EMBL/GenBank/DDBJ whole genome shotgun (WGS) entry which is preliminary data.</text>
</comment>
<sequence>VPLTVLIFTLIISSSSAPPNSANHELLTRLGMSRRRMALNHHKKRVASESRHHGVNSDDSHMFIIKLPPNPYYYSHMKPVKVSTNFNAVNKLPVSFRANGKPAKVYHWNIPVLKNMAKNGRRKSSDARLKVQDSKIYTIQKASSWPQSVGNEEHEKSKPMKHHRKSNHIEKPSVSYYAPVNQRKTVIQKHFSGNGKPQSFYVIEKSKNPAYYQRLLTLNN</sequence>
<dbReference type="InParanoid" id="A0A2J7QAD6"/>
<accession>A0A2J7QAD6</accession>
<feature type="signal peptide" evidence="2">
    <location>
        <begin position="1"/>
        <end position="17"/>
    </location>
</feature>
<dbReference type="Pfam" id="PF16027">
    <property type="entry name" value="DUF4786"/>
    <property type="match status" value="1"/>
</dbReference>
<dbReference type="FunCoup" id="A0A2J7QAD6">
    <property type="interactions" value="1"/>
</dbReference>
<evidence type="ECO:0000313" key="3">
    <source>
        <dbReference type="EMBL" id="PNF25532.1"/>
    </source>
</evidence>
<keyword evidence="2" id="KW-0732">Signal</keyword>
<feature type="non-terminal residue" evidence="3">
    <location>
        <position position="1"/>
    </location>
</feature>
<proteinExistence type="predicted"/>
<dbReference type="EMBL" id="NEVH01016331">
    <property type="protein sequence ID" value="PNF25532.1"/>
    <property type="molecule type" value="Genomic_DNA"/>
</dbReference>
<name>A0A2J7QAD6_9NEOP</name>
<dbReference type="AlphaFoldDB" id="A0A2J7QAD6"/>
<dbReference type="InterPro" id="IPR031983">
    <property type="entry name" value="DUF4786"/>
</dbReference>